<dbReference type="VEuPathDB" id="TrichDB:TRFO_07353"/>
<dbReference type="InterPro" id="IPR000719">
    <property type="entry name" value="Prot_kinase_dom"/>
</dbReference>
<sequence>MATFHKDGKLNENKFNFQCVIQFFCKGNRKRIFQRMQVAARKGKLPYSIGLYTFIEQIGHGGFSEVYKVTHRTFKNYFVAKAMRTDPSETESKWEVFEAEVKALSALSHPNIIRLYDHFKQGNQFYLVLEYCPNGSLHDESMAQGGIKVSRFYELGREIVEALAYCHKNGVAHRDIKPGNVLLDPYYRAKIADFGLCAKTNAEELTENFGGSLSFLAPEIFQKKPHNAMMADVWALGVTFATILMARTPWNSDSLGGLKKLIASAKFRLSHRIPDILQDLIKKMIVVEPTERLTMQEILNHPFFSQAPPVPRKFSSAVITKSSFSLIKYETDKKDQPTRATDSFLIHAAQSNLILESRFHPTVDTPLTSGSDDILTFA</sequence>
<evidence type="ECO:0000259" key="5">
    <source>
        <dbReference type="PROSITE" id="PS50011"/>
    </source>
</evidence>
<name>A0A1J4JSR9_9EUKA</name>
<dbReference type="Proteomes" id="UP000179807">
    <property type="component" value="Unassembled WGS sequence"/>
</dbReference>
<dbReference type="FunFam" id="3.30.200.20:FF:000042">
    <property type="entry name" value="Aurora kinase A"/>
    <property type="match status" value="1"/>
</dbReference>
<dbReference type="PROSITE" id="PS00107">
    <property type="entry name" value="PROTEIN_KINASE_ATP"/>
    <property type="match status" value="1"/>
</dbReference>
<dbReference type="RefSeq" id="XP_068354938.1">
    <property type="nucleotide sequence ID" value="XM_068493628.1"/>
</dbReference>
<keyword evidence="4" id="KW-0723">Serine/threonine-protein kinase</keyword>
<dbReference type="EMBL" id="MLAK01000893">
    <property type="protein sequence ID" value="OHT01802.1"/>
    <property type="molecule type" value="Genomic_DNA"/>
</dbReference>
<dbReference type="AlphaFoldDB" id="A0A1J4JSR9"/>
<dbReference type="PANTHER" id="PTHR24362:SF309">
    <property type="entry name" value="PROTEIN KINASE DOMAIN-CONTAINING PROTEIN"/>
    <property type="match status" value="1"/>
</dbReference>
<protein>
    <submittedName>
        <fullName evidence="6">CAMK family protein kinase</fullName>
    </submittedName>
</protein>
<gene>
    <name evidence="6" type="ORF">TRFO_07353</name>
</gene>
<keyword evidence="6" id="KW-0808">Transferase</keyword>
<evidence type="ECO:0000256" key="1">
    <source>
        <dbReference type="ARBA" id="ARBA00022741"/>
    </source>
</evidence>
<comment type="similarity">
    <text evidence="4">Belongs to the protein kinase superfamily.</text>
</comment>
<keyword evidence="1 3" id="KW-0547">Nucleotide-binding</keyword>
<proteinExistence type="inferred from homology"/>
<dbReference type="GeneID" id="94828332"/>
<dbReference type="OrthoDB" id="541276at2759"/>
<feature type="domain" description="Protein kinase" evidence="5">
    <location>
        <begin position="52"/>
        <end position="304"/>
    </location>
</feature>
<keyword evidence="6" id="KW-0418">Kinase</keyword>
<dbReference type="Gene3D" id="1.10.510.10">
    <property type="entry name" value="Transferase(Phosphotransferase) domain 1"/>
    <property type="match status" value="1"/>
</dbReference>
<organism evidence="6 7">
    <name type="scientific">Tritrichomonas foetus</name>
    <dbReference type="NCBI Taxonomy" id="1144522"/>
    <lineage>
        <taxon>Eukaryota</taxon>
        <taxon>Metamonada</taxon>
        <taxon>Parabasalia</taxon>
        <taxon>Tritrichomonadida</taxon>
        <taxon>Tritrichomonadidae</taxon>
        <taxon>Tritrichomonas</taxon>
    </lineage>
</organism>
<evidence type="ECO:0000313" key="7">
    <source>
        <dbReference type="Proteomes" id="UP000179807"/>
    </source>
</evidence>
<dbReference type="PROSITE" id="PS00108">
    <property type="entry name" value="PROTEIN_KINASE_ST"/>
    <property type="match status" value="1"/>
</dbReference>
<evidence type="ECO:0000313" key="6">
    <source>
        <dbReference type="EMBL" id="OHT01802.1"/>
    </source>
</evidence>
<dbReference type="InterPro" id="IPR017441">
    <property type="entry name" value="Protein_kinase_ATP_BS"/>
</dbReference>
<dbReference type="Pfam" id="PF00069">
    <property type="entry name" value="Pkinase"/>
    <property type="match status" value="1"/>
</dbReference>
<evidence type="ECO:0000256" key="3">
    <source>
        <dbReference type="PROSITE-ProRule" id="PRU10141"/>
    </source>
</evidence>
<keyword evidence="2 3" id="KW-0067">ATP-binding</keyword>
<dbReference type="InterPro" id="IPR011009">
    <property type="entry name" value="Kinase-like_dom_sf"/>
</dbReference>
<dbReference type="SMART" id="SM00220">
    <property type="entry name" value="S_TKc"/>
    <property type="match status" value="1"/>
</dbReference>
<dbReference type="GO" id="GO:0004674">
    <property type="term" value="F:protein serine/threonine kinase activity"/>
    <property type="evidence" value="ECO:0007669"/>
    <property type="project" value="UniProtKB-KW"/>
</dbReference>
<evidence type="ECO:0000256" key="2">
    <source>
        <dbReference type="ARBA" id="ARBA00022840"/>
    </source>
</evidence>
<evidence type="ECO:0000256" key="4">
    <source>
        <dbReference type="RuleBase" id="RU000304"/>
    </source>
</evidence>
<dbReference type="InterPro" id="IPR008271">
    <property type="entry name" value="Ser/Thr_kinase_AS"/>
</dbReference>
<feature type="binding site" evidence="3">
    <location>
        <position position="81"/>
    </location>
    <ligand>
        <name>ATP</name>
        <dbReference type="ChEBI" id="CHEBI:30616"/>
    </ligand>
</feature>
<reference evidence="6" key="1">
    <citation type="submission" date="2016-10" db="EMBL/GenBank/DDBJ databases">
        <authorList>
            <person name="Benchimol M."/>
            <person name="Almeida L.G."/>
            <person name="Vasconcelos A.T."/>
            <person name="Perreira-Neves A."/>
            <person name="Rosa I.A."/>
            <person name="Tasca T."/>
            <person name="Bogo M.R."/>
            <person name="de Souza W."/>
        </authorList>
    </citation>
    <scope>NUCLEOTIDE SEQUENCE [LARGE SCALE GENOMIC DNA]</scope>
    <source>
        <strain evidence="6">K</strain>
    </source>
</reference>
<dbReference type="GO" id="GO:0005524">
    <property type="term" value="F:ATP binding"/>
    <property type="evidence" value="ECO:0007669"/>
    <property type="project" value="UniProtKB-UniRule"/>
</dbReference>
<dbReference type="PANTHER" id="PTHR24362">
    <property type="entry name" value="SERINE/THREONINE-PROTEIN KINASE NEK"/>
    <property type="match status" value="1"/>
</dbReference>
<dbReference type="PROSITE" id="PS50011">
    <property type="entry name" value="PROTEIN_KINASE_DOM"/>
    <property type="match status" value="1"/>
</dbReference>
<accession>A0A1J4JSR9</accession>
<comment type="caution">
    <text evidence="6">The sequence shown here is derived from an EMBL/GenBank/DDBJ whole genome shotgun (WGS) entry which is preliminary data.</text>
</comment>
<dbReference type="FunFam" id="1.10.510.10:FF:000571">
    <property type="entry name" value="Maternal embryonic leucine zipper kinase"/>
    <property type="match status" value="1"/>
</dbReference>
<dbReference type="SUPFAM" id="SSF56112">
    <property type="entry name" value="Protein kinase-like (PK-like)"/>
    <property type="match status" value="1"/>
</dbReference>
<keyword evidence="7" id="KW-1185">Reference proteome</keyword>